<dbReference type="PANTHER" id="PTHR39190:SF1">
    <property type="entry name" value="FLAGELLAR ASSEMBLY FACTOR FLIW"/>
    <property type="match status" value="1"/>
</dbReference>
<keyword evidence="6" id="KW-0966">Cell projection</keyword>
<dbReference type="PATRIC" id="fig|1073353.3.peg.1373"/>
<organism evidence="6 7">
    <name type="scientific">Campylobacter showae CC57C</name>
    <dbReference type="NCBI Taxonomy" id="1073353"/>
    <lineage>
        <taxon>Bacteria</taxon>
        <taxon>Pseudomonadati</taxon>
        <taxon>Campylobacterota</taxon>
        <taxon>Epsilonproteobacteria</taxon>
        <taxon>Campylobacterales</taxon>
        <taxon>Campylobacteraceae</taxon>
        <taxon>Campylobacter</taxon>
    </lineage>
</organism>
<keyword evidence="6" id="KW-0282">Flagellum</keyword>
<keyword evidence="1 5" id="KW-0963">Cytoplasm</keyword>
<dbReference type="PANTHER" id="PTHR39190">
    <property type="entry name" value="FLAGELLAR ASSEMBLY FACTOR FLIW"/>
    <property type="match status" value="1"/>
</dbReference>
<evidence type="ECO:0000256" key="2">
    <source>
        <dbReference type="ARBA" id="ARBA00022795"/>
    </source>
</evidence>
<comment type="subunit">
    <text evidence="5">Interacts with translational regulator CsrA and flagellin(s).</text>
</comment>
<dbReference type="STRING" id="1073353.H740_06392"/>
<evidence type="ECO:0000256" key="4">
    <source>
        <dbReference type="ARBA" id="ARBA00023186"/>
    </source>
</evidence>
<dbReference type="AlphaFoldDB" id="M3I1G4"/>
<dbReference type="Pfam" id="PF02623">
    <property type="entry name" value="FliW"/>
    <property type="match status" value="1"/>
</dbReference>
<protein>
    <recommendedName>
        <fullName evidence="5">Flagellar assembly factor FliW</fullName>
    </recommendedName>
</protein>
<comment type="similarity">
    <text evidence="5">Belongs to the FliW family.</text>
</comment>
<proteinExistence type="inferred from homology"/>
<dbReference type="HAMAP" id="MF_01185">
    <property type="entry name" value="FliW"/>
    <property type="match status" value="1"/>
</dbReference>
<dbReference type="GO" id="GO:0006417">
    <property type="term" value="P:regulation of translation"/>
    <property type="evidence" value="ECO:0007669"/>
    <property type="project" value="UniProtKB-KW"/>
</dbReference>
<evidence type="ECO:0000313" key="6">
    <source>
        <dbReference type="EMBL" id="EMG30449.1"/>
    </source>
</evidence>
<dbReference type="GO" id="GO:0044780">
    <property type="term" value="P:bacterial-type flagellum assembly"/>
    <property type="evidence" value="ECO:0007669"/>
    <property type="project" value="UniProtKB-UniRule"/>
</dbReference>
<dbReference type="GO" id="GO:0005737">
    <property type="term" value="C:cytoplasm"/>
    <property type="evidence" value="ECO:0007669"/>
    <property type="project" value="UniProtKB-SubCell"/>
</dbReference>
<dbReference type="NCBIfam" id="NF009790">
    <property type="entry name" value="PRK13282.1"/>
    <property type="match status" value="1"/>
</dbReference>
<evidence type="ECO:0000313" key="7">
    <source>
        <dbReference type="Proteomes" id="UP000011782"/>
    </source>
</evidence>
<dbReference type="InterPro" id="IPR003775">
    <property type="entry name" value="Flagellar_assembly_factor_FliW"/>
</dbReference>
<sequence>MVFQVKSPILGFEHIKSYELKELDQFFVKLQSKDDETSFTAINPYALRNYEFDIPTYYQELMDINDKSELRIYNIMVVSTPIETSTVNFIAPIVCNMTNMTLSQIVLDAWTYPMYKQAEKISDFIENQKQ</sequence>
<dbReference type="SUPFAM" id="SSF141457">
    <property type="entry name" value="BH3618-like"/>
    <property type="match status" value="1"/>
</dbReference>
<gene>
    <name evidence="5" type="primary">fliW</name>
    <name evidence="6" type="ORF">H740_06392</name>
</gene>
<keyword evidence="2 5" id="KW-1005">Bacterial flagellum biogenesis</keyword>
<dbReference type="Proteomes" id="UP000011782">
    <property type="component" value="Unassembled WGS sequence"/>
</dbReference>
<evidence type="ECO:0000256" key="3">
    <source>
        <dbReference type="ARBA" id="ARBA00022845"/>
    </source>
</evidence>
<comment type="caution">
    <text evidence="6">The sequence shown here is derived from an EMBL/GenBank/DDBJ whole genome shotgun (WGS) entry which is preliminary data.</text>
</comment>
<comment type="function">
    <text evidence="5">Acts as an anti-CsrA protein, binds CsrA and prevents it from repressing translation of its target genes, one of which is flagellin. Binds to flagellin and participates in the assembly of the flagellum.</text>
</comment>
<evidence type="ECO:0000256" key="5">
    <source>
        <dbReference type="HAMAP-Rule" id="MF_01185"/>
    </source>
</evidence>
<keyword evidence="6" id="KW-0969">Cilium</keyword>
<dbReference type="OrthoDB" id="5372942at2"/>
<dbReference type="RefSeq" id="WP_002952461.1">
    <property type="nucleotide sequence ID" value="NZ_AOTD01000163.1"/>
</dbReference>
<accession>M3I1G4</accession>
<name>M3I1G4_9BACT</name>
<keyword evidence="3 5" id="KW-0810">Translation regulation</keyword>
<dbReference type="Gene3D" id="2.30.290.10">
    <property type="entry name" value="BH3618-like"/>
    <property type="match status" value="1"/>
</dbReference>
<keyword evidence="4 5" id="KW-0143">Chaperone</keyword>
<evidence type="ECO:0000256" key="1">
    <source>
        <dbReference type="ARBA" id="ARBA00022490"/>
    </source>
</evidence>
<dbReference type="InterPro" id="IPR024046">
    <property type="entry name" value="Flagellar_assmbl_FliW_dom_sf"/>
</dbReference>
<comment type="subcellular location">
    <subcellularLocation>
        <location evidence="5">Cytoplasm</location>
    </subcellularLocation>
</comment>
<reference evidence="6 7" key="1">
    <citation type="submission" date="2013-02" db="EMBL/GenBank/DDBJ databases">
        <title>Co-occurrence of anaerobic bacteria in colorectal carcinomas.</title>
        <authorList>
            <person name="Holt R.A."/>
            <person name="Warren R.L."/>
            <person name="Allen-Vercoe E."/>
            <person name="Pleasance S."/>
            <person name="Freeman D.J."/>
            <person name="Watson P."/>
            <person name="Moore R."/>
            <person name="Cochrane K."/>
        </authorList>
    </citation>
    <scope>NUCLEOTIDE SEQUENCE [LARGE SCALE GENOMIC DNA]</scope>
    <source>
        <strain evidence="6 7">CC57C</strain>
    </source>
</reference>
<dbReference type="EMBL" id="AOTD01000163">
    <property type="protein sequence ID" value="EMG30449.1"/>
    <property type="molecule type" value="Genomic_DNA"/>
</dbReference>